<evidence type="ECO:0000313" key="3">
    <source>
        <dbReference type="Proteomes" id="UP000007798"/>
    </source>
</evidence>
<proteinExistence type="predicted"/>
<name>B4N0N4_DROWI</name>
<gene>
    <name evidence="2" type="primary">Dwil\GK24610</name>
    <name evidence="2" type="ORF">Dwil_GK24610</name>
</gene>
<evidence type="ECO:0000256" key="1">
    <source>
        <dbReference type="SAM" id="MobiDB-lite"/>
    </source>
</evidence>
<dbReference type="AlphaFoldDB" id="B4N0N4"/>
<dbReference type="HOGENOM" id="CLU_1580203_0_0_1"/>
<keyword evidence="3" id="KW-1185">Reference proteome</keyword>
<dbReference type="InParanoid" id="B4N0N4"/>
<protein>
    <submittedName>
        <fullName evidence="2">Uncharacterized protein</fullName>
    </submittedName>
</protein>
<organism evidence="2 3">
    <name type="scientific">Drosophila willistoni</name>
    <name type="common">Fruit fly</name>
    <dbReference type="NCBI Taxonomy" id="7260"/>
    <lineage>
        <taxon>Eukaryota</taxon>
        <taxon>Metazoa</taxon>
        <taxon>Ecdysozoa</taxon>
        <taxon>Arthropoda</taxon>
        <taxon>Hexapoda</taxon>
        <taxon>Insecta</taxon>
        <taxon>Pterygota</taxon>
        <taxon>Neoptera</taxon>
        <taxon>Endopterygota</taxon>
        <taxon>Diptera</taxon>
        <taxon>Brachycera</taxon>
        <taxon>Muscomorpha</taxon>
        <taxon>Ephydroidea</taxon>
        <taxon>Drosophilidae</taxon>
        <taxon>Drosophila</taxon>
        <taxon>Sophophora</taxon>
    </lineage>
</organism>
<feature type="region of interest" description="Disordered" evidence="1">
    <location>
        <begin position="1"/>
        <end position="45"/>
    </location>
</feature>
<dbReference type="KEGG" id="dwi:6644338"/>
<dbReference type="OrthoDB" id="7864363at2759"/>
<accession>B4N0N4</accession>
<sequence>MALRKSDTGKNSKTKCTKKINNSKGGPQKVVKQRKPKAKPVHQSVHKTIVGHKVKMESTALEVPRLFRVDRLTGLPLDYEQTVDYVMHYVNPHLVHKRSPEQLLEEKLTQMFASLMEQQRGYGCGMSRSLIRHKLMSQLRSKGGSTLTLAKANREGNMELNEFHTACKRGPKAQSETYINSRKSKGTKYNPYKL</sequence>
<feature type="compositionally biased region" description="Basic residues" evidence="1">
    <location>
        <begin position="31"/>
        <end position="40"/>
    </location>
</feature>
<dbReference type="STRING" id="7260.B4N0N4"/>
<reference evidence="2 3" key="1">
    <citation type="journal article" date="2007" name="Nature">
        <title>Evolution of genes and genomes on the Drosophila phylogeny.</title>
        <authorList>
            <consortium name="Drosophila 12 Genomes Consortium"/>
            <person name="Clark A.G."/>
            <person name="Eisen M.B."/>
            <person name="Smith D.R."/>
            <person name="Bergman C.M."/>
            <person name="Oliver B."/>
            <person name="Markow T.A."/>
            <person name="Kaufman T.C."/>
            <person name="Kellis M."/>
            <person name="Gelbart W."/>
            <person name="Iyer V.N."/>
            <person name="Pollard D.A."/>
            <person name="Sackton T.B."/>
            <person name="Larracuente A.M."/>
            <person name="Singh N.D."/>
            <person name="Abad J.P."/>
            <person name="Abt D.N."/>
            <person name="Adryan B."/>
            <person name="Aguade M."/>
            <person name="Akashi H."/>
            <person name="Anderson W.W."/>
            <person name="Aquadro C.F."/>
            <person name="Ardell D.H."/>
            <person name="Arguello R."/>
            <person name="Artieri C.G."/>
            <person name="Barbash D.A."/>
            <person name="Barker D."/>
            <person name="Barsanti P."/>
            <person name="Batterham P."/>
            <person name="Batzoglou S."/>
            <person name="Begun D."/>
            <person name="Bhutkar A."/>
            <person name="Blanco E."/>
            <person name="Bosak S.A."/>
            <person name="Bradley R.K."/>
            <person name="Brand A.D."/>
            <person name="Brent M.R."/>
            <person name="Brooks A.N."/>
            <person name="Brown R.H."/>
            <person name="Butlin R.K."/>
            <person name="Caggese C."/>
            <person name="Calvi B.R."/>
            <person name="Bernardo de Carvalho A."/>
            <person name="Caspi A."/>
            <person name="Castrezana S."/>
            <person name="Celniker S.E."/>
            <person name="Chang J.L."/>
            <person name="Chapple C."/>
            <person name="Chatterji S."/>
            <person name="Chinwalla A."/>
            <person name="Civetta A."/>
            <person name="Clifton S.W."/>
            <person name="Comeron J.M."/>
            <person name="Costello J.C."/>
            <person name="Coyne J.A."/>
            <person name="Daub J."/>
            <person name="David R.G."/>
            <person name="Delcher A.L."/>
            <person name="Delehaunty K."/>
            <person name="Do C.B."/>
            <person name="Ebling H."/>
            <person name="Edwards K."/>
            <person name="Eickbush T."/>
            <person name="Evans J.D."/>
            <person name="Filipski A."/>
            <person name="Findeiss S."/>
            <person name="Freyhult E."/>
            <person name="Fulton L."/>
            <person name="Fulton R."/>
            <person name="Garcia A.C."/>
            <person name="Gardiner A."/>
            <person name="Garfield D.A."/>
            <person name="Garvin B.E."/>
            <person name="Gibson G."/>
            <person name="Gilbert D."/>
            <person name="Gnerre S."/>
            <person name="Godfrey J."/>
            <person name="Good R."/>
            <person name="Gotea V."/>
            <person name="Gravely B."/>
            <person name="Greenberg A.J."/>
            <person name="Griffiths-Jones S."/>
            <person name="Gross S."/>
            <person name="Guigo R."/>
            <person name="Gustafson E.A."/>
            <person name="Haerty W."/>
            <person name="Hahn M.W."/>
            <person name="Halligan D.L."/>
            <person name="Halpern A.L."/>
            <person name="Halter G.M."/>
            <person name="Han M.V."/>
            <person name="Heger A."/>
            <person name="Hillier L."/>
            <person name="Hinrichs A.S."/>
            <person name="Holmes I."/>
            <person name="Hoskins R.A."/>
            <person name="Hubisz M.J."/>
            <person name="Hultmark D."/>
            <person name="Huntley M.A."/>
            <person name="Jaffe D.B."/>
            <person name="Jagadeeshan S."/>
            <person name="Jeck W.R."/>
            <person name="Johnson J."/>
            <person name="Jones C.D."/>
            <person name="Jordan W.C."/>
            <person name="Karpen G.H."/>
            <person name="Kataoka E."/>
            <person name="Keightley P.D."/>
            <person name="Kheradpour P."/>
            <person name="Kirkness E.F."/>
            <person name="Koerich L.B."/>
            <person name="Kristiansen K."/>
            <person name="Kudrna D."/>
            <person name="Kulathinal R.J."/>
            <person name="Kumar S."/>
            <person name="Kwok R."/>
            <person name="Lander E."/>
            <person name="Langley C.H."/>
            <person name="Lapoint R."/>
            <person name="Lazzaro B.P."/>
            <person name="Lee S.J."/>
            <person name="Levesque L."/>
            <person name="Li R."/>
            <person name="Lin C.F."/>
            <person name="Lin M.F."/>
            <person name="Lindblad-Toh K."/>
            <person name="Llopart A."/>
            <person name="Long M."/>
            <person name="Low L."/>
            <person name="Lozovsky E."/>
            <person name="Lu J."/>
            <person name="Luo M."/>
            <person name="Machado C.A."/>
            <person name="Makalowski W."/>
            <person name="Marzo M."/>
            <person name="Matsuda M."/>
            <person name="Matzkin L."/>
            <person name="McAllister B."/>
            <person name="McBride C.S."/>
            <person name="McKernan B."/>
            <person name="McKernan K."/>
            <person name="Mendez-Lago M."/>
            <person name="Minx P."/>
            <person name="Mollenhauer M.U."/>
            <person name="Montooth K."/>
            <person name="Mount S.M."/>
            <person name="Mu X."/>
            <person name="Myers E."/>
            <person name="Negre B."/>
            <person name="Newfeld S."/>
            <person name="Nielsen R."/>
            <person name="Noor M.A."/>
            <person name="O'Grady P."/>
            <person name="Pachter L."/>
            <person name="Papaceit M."/>
            <person name="Parisi M.J."/>
            <person name="Parisi M."/>
            <person name="Parts L."/>
            <person name="Pedersen J.S."/>
            <person name="Pesole G."/>
            <person name="Phillippy A.M."/>
            <person name="Ponting C.P."/>
            <person name="Pop M."/>
            <person name="Porcelli D."/>
            <person name="Powell J.R."/>
            <person name="Prohaska S."/>
            <person name="Pruitt K."/>
            <person name="Puig M."/>
            <person name="Quesneville H."/>
            <person name="Ram K.R."/>
            <person name="Rand D."/>
            <person name="Rasmussen M.D."/>
            <person name="Reed L.K."/>
            <person name="Reenan R."/>
            <person name="Reily A."/>
            <person name="Remington K.A."/>
            <person name="Rieger T.T."/>
            <person name="Ritchie M.G."/>
            <person name="Robin C."/>
            <person name="Rogers Y.H."/>
            <person name="Rohde C."/>
            <person name="Rozas J."/>
            <person name="Rubenfield M.J."/>
            <person name="Ruiz A."/>
            <person name="Russo S."/>
            <person name="Salzberg S.L."/>
            <person name="Sanchez-Gracia A."/>
            <person name="Saranga D.J."/>
            <person name="Sato H."/>
            <person name="Schaeffer S.W."/>
            <person name="Schatz M.C."/>
            <person name="Schlenke T."/>
            <person name="Schwartz R."/>
            <person name="Segarra C."/>
            <person name="Singh R.S."/>
            <person name="Sirot L."/>
            <person name="Sirota M."/>
            <person name="Sisneros N.B."/>
            <person name="Smith C.D."/>
            <person name="Smith T.F."/>
            <person name="Spieth J."/>
            <person name="Stage D.E."/>
            <person name="Stark A."/>
            <person name="Stephan W."/>
            <person name="Strausberg R.L."/>
            <person name="Strempel S."/>
            <person name="Sturgill D."/>
            <person name="Sutton G."/>
            <person name="Sutton G.G."/>
            <person name="Tao W."/>
            <person name="Teichmann S."/>
            <person name="Tobari Y.N."/>
            <person name="Tomimura Y."/>
            <person name="Tsolas J.M."/>
            <person name="Valente V.L."/>
            <person name="Venter E."/>
            <person name="Venter J.C."/>
            <person name="Vicario S."/>
            <person name="Vieira F.G."/>
            <person name="Vilella A.J."/>
            <person name="Villasante A."/>
            <person name="Walenz B."/>
            <person name="Wang J."/>
            <person name="Wasserman M."/>
            <person name="Watts T."/>
            <person name="Wilson D."/>
            <person name="Wilson R.K."/>
            <person name="Wing R.A."/>
            <person name="Wolfner M.F."/>
            <person name="Wong A."/>
            <person name="Wong G.K."/>
            <person name="Wu C.I."/>
            <person name="Wu G."/>
            <person name="Yamamoto D."/>
            <person name="Yang H.P."/>
            <person name="Yang S.P."/>
            <person name="Yorke J.A."/>
            <person name="Yoshida K."/>
            <person name="Zdobnov E."/>
            <person name="Zhang P."/>
            <person name="Zhang Y."/>
            <person name="Zimin A.V."/>
            <person name="Baldwin J."/>
            <person name="Abdouelleil A."/>
            <person name="Abdulkadir J."/>
            <person name="Abebe A."/>
            <person name="Abera B."/>
            <person name="Abreu J."/>
            <person name="Acer S.C."/>
            <person name="Aftuck L."/>
            <person name="Alexander A."/>
            <person name="An P."/>
            <person name="Anderson E."/>
            <person name="Anderson S."/>
            <person name="Arachi H."/>
            <person name="Azer M."/>
            <person name="Bachantsang P."/>
            <person name="Barry A."/>
            <person name="Bayul T."/>
            <person name="Berlin A."/>
            <person name="Bessette D."/>
            <person name="Bloom T."/>
            <person name="Blye J."/>
            <person name="Boguslavskiy L."/>
            <person name="Bonnet C."/>
            <person name="Boukhgalter B."/>
            <person name="Bourzgui I."/>
            <person name="Brown A."/>
            <person name="Cahill P."/>
            <person name="Channer S."/>
            <person name="Cheshatsang Y."/>
            <person name="Chuda L."/>
            <person name="Citroen M."/>
            <person name="Collymore A."/>
            <person name="Cooke P."/>
            <person name="Costello M."/>
            <person name="D'Aco K."/>
            <person name="Daza R."/>
            <person name="De Haan G."/>
            <person name="DeGray S."/>
            <person name="DeMaso C."/>
            <person name="Dhargay N."/>
            <person name="Dooley K."/>
            <person name="Dooley E."/>
            <person name="Doricent M."/>
            <person name="Dorje P."/>
            <person name="Dorjee K."/>
            <person name="Dupes A."/>
            <person name="Elong R."/>
            <person name="Falk J."/>
            <person name="Farina A."/>
            <person name="Faro S."/>
            <person name="Ferguson D."/>
            <person name="Fisher S."/>
            <person name="Foley C.D."/>
            <person name="Franke A."/>
            <person name="Friedrich D."/>
            <person name="Gadbois L."/>
            <person name="Gearin G."/>
            <person name="Gearin C.R."/>
            <person name="Giannoukos G."/>
            <person name="Goode T."/>
            <person name="Graham J."/>
            <person name="Grandbois E."/>
            <person name="Grewal S."/>
            <person name="Gyaltsen K."/>
            <person name="Hafez N."/>
            <person name="Hagos B."/>
            <person name="Hall J."/>
            <person name="Henson C."/>
            <person name="Hollinger A."/>
            <person name="Honan T."/>
            <person name="Huard M.D."/>
            <person name="Hughes L."/>
            <person name="Hurhula B."/>
            <person name="Husby M.E."/>
            <person name="Kamat A."/>
            <person name="Kanga B."/>
            <person name="Kashin S."/>
            <person name="Khazanovich D."/>
            <person name="Kisner P."/>
            <person name="Lance K."/>
            <person name="Lara M."/>
            <person name="Lee W."/>
            <person name="Lennon N."/>
            <person name="Letendre F."/>
            <person name="LeVine R."/>
            <person name="Lipovsky A."/>
            <person name="Liu X."/>
            <person name="Liu J."/>
            <person name="Liu S."/>
            <person name="Lokyitsang T."/>
            <person name="Lokyitsang Y."/>
            <person name="Lubonja R."/>
            <person name="Lui A."/>
            <person name="MacDonald P."/>
            <person name="Magnisalis V."/>
            <person name="Maru K."/>
            <person name="Matthews C."/>
            <person name="McCusker W."/>
            <person name="McDonough S."/>
            <person name="Mehta T."/>
            <person name="Meldrim J."/>
            <person name="Meneus L."/>
            <person name="Mihai O."/>
            <person name="Mihalev A."/>
            <person name="Mihova T."/>
            <person name="Mittelman R."/>
            <person name="Mlenga V."/>
            <person name="Montmayeur A."/>
            <person name="Mulrain L."/>
            <person name="Navidi A."/>
            <person name="Naylor J."/>
            <person name="Negash T."/>
            <person name="Nguyen T."/>
            <person name="Nguyen N."/>
            <person name="Nicol R."/>
            <person name="Norbu C."/>
            <person name="Norbu N."/>
            <person name="Novod N."/>
            <person name="O'Neill B."/>
            <person name="Osman S."/>
            <person name="Markiewicz E."/>
            <person name="Oyono O.L."/>
            <person name="Patti C."/>
            <person name="Phunkhang P."/>
            <person name="Pierre F."/>
            <person name="Priest M."/>
            <person name="Raghuraman S."/>
            <person name="Rege F."/>
            <person name="Reyes R."/>
            <person name="Rise C."/>
            <person name="Rogov P."/>
            <person name="Ross K."/>
            <person name="Ryan E."/>
            <person name="Settipalli S."/>
            <person name="Shea T."/>
            <person name="Sherpa N."/>
            <person name="Shi L."/>
            <person name="Shih D."/>
            <person name="Sparrow T."/>
            <person name="Spaulding J."/>
            <person name="Stalker J."/>
            <person name="Stange-Thomann N."/>
            <person name="Stavropoulos S."/>
            <person name="Stone C."/>
            <person name="Strader C."/>
            <person name="Tesfaye S."/>
            <person name="Thomson T."/>
            <person name="Thoulutsang Y."/>
            <person name="Thoulutsang D."/>
            <person name="Topham K."/>
            <person name="Topping I."/>
            <person name="Tsamla T."/>
            <person name="Vassiliev H."/>
            <person name="Vo A."/>
            <person name="Wangchuk T."/>
            <person name="Wangdi T."/>
            <person name="Weiand M."/>
            <person name="Wilkinson J."/>
            <person name="Wilson A."/>
            <person name="Yadav S."/>
            <person name="Young G."/>
            <person name="Yu Q."/>
            <person name="Zembek L."/>
            <person name="Zhong D."/>
            <person name="Zimmer A."/>
            <person name="Zwirko Z."/>
            <person name="Jaffe D.B."/>
            <person name="Alvarez P."/>
            <person name="Brockman W."/>
            <person name="Butler J."/>
            <person name="Chin C."/>
            <person name="Gnerre S."/>
            <person name="Grabherr M."/>
            <person name="Kleber M."/>
            <person name="Mauceli E."/>
            <person name="MacCallum I."/>
        </authorList>
    </citation>
    <scope>NUCLEOTIDE SEQUENCE [LARGE SCALE GENOMIC DNA]</scope>
    <source>
        <strain evidence="3">Tucson 14030-0811.24</strain>
    </source>
</reference>
<evidence type="ECO:0000313" key="2">
    <source>
        <dbReference type="EMBL" id="EDW77647.2"/>
    </source>
</evidence>
<feature type="region of interest" description="Disordered" evidence="1">
    <location>
        <begin position="171"/>
        <end position="194"/>
    </location>
</feature>
<dbReference type="EMBL" id="CH963920">
    <property type="protein sequence ID" value="EDW77647.2"/>
    <property type="molecule type" value="Genomic_DNA"/>
</dbReference>
<feature type="compositionally biased region" description="Basic and acidic residues" evidence="1">
    <location>
        <begin position="1"/>
        <end position="10"/>
    </location>
</feature>
<dbReference type="Proteomes" id="UP000007798">
    <property type="component" value="Unassembled WGS sequence"/>
</dbReference>